<evidence type="ECO:0000256" key="1">
    <source>
        <dbReference type="ARBA" id="ARBA00022729"/>
    </source>
</evidence>
<dbReference type="SUPFAM" id="SSF56925">
    <property type="entry name" value="OMPA-like"/>
    <property type="match status" value="1"/>
</dbReference>
<dbReference type="Proteomes" id="UP000885779">
    <property type="component" value="Unassembled WGS sequence"/>
</dbReference>
<comment type="caution">
    <text evidence="4">The sequence shown here is derived from an EMBL/GenBank/DDBJ whole genome shotgun (WGS) entry which is preliminary data.</text>
</comment>
<gene>
    <name evidence="4" type="ORF">ENK44_13865</name>
</gene>
<proteinExistence type="predicted"/>
<name>A0A7V4U332_CALAY</name>
<evidence type="ECO:0000256" key="2">
    <source>
        <dbReference type="SAM" id="SignalP"/>
    </source>
</evidence>
<keyword evidence="1 2" id="KW-0732">Signal</keyword>
<accession>A0A7V4U332</accession>
<evidence type="ECO:0000259" key="3">
    <source>
        <dbReference type="Pfam" id="PF13505"/>
    </source>
</evidence>
<feature type="chain" id="PRO_5030814053" description="Outer membrane protein beta-barrel domain-containing protein" evidence="2">
    <location>
        <begin position="24"/>
        <end position="200"/>
    </location>
</feature>
<sequence>MRKYSFTVVLLLSFFVTIVPLSAQEVTESSGTDNSVQFGIGVALNSFLKNFSYGDNLPTIYIPMNISDKFKIEPELSYYSSSGKNENVEQENTSMAIGVGLFGTTNYEKSLFYYGFRFSYLNSKTKYSFQNETDRERTSNRFMLGPAVGGEYFFIKHFSVGGEIGFQFTVKKDEETNFEDYLPGNSVNGTDVRIFLRFYY</sequence>
<dbReference type="InterPro" id="IPR011250">
    <property type="entry name" value="OMP/PagP_B-barrel"/>
</dbReference>
<evidence type="ECO:0000313" key="4">
    <source>
        <dbReference type="EMBL" id="HGY56788.1"/>
    </source>
</evidence>
<feature type="signal peptide" evidence="2">
    <location>
        <begin position="1"/>
        <end position="23"/>
    </location>
</feature>
<dbReference type="Pfam" id="PF13505">
    <property type="entry name" value="OMP_b-brl"/>
    <property type="match status" value="1"/>
</dbReference>
<feature type="domain" description="Outer membrane protein beta-barrel" evidence="3">
    <location>
        <begin position="16"/>
        <end position="177"/>
    </location>
</feature>
<organism evidence="4">
    <name type="scientific">Caldithrix abyssi</name>
    <dbReference type="NCBI Taxonomy" id="187145"/>
    <lineage>
        <taxon>Bacteria</taxon>
        <taxon>Pseudomonadati</taxon>
        <taxon>Calditrichota</taxon>
        <taxon>Calditrichia</taxon>
        <taxon>Calditrichales</taxon>
        <taxon>Calditrichaceae</taxon>
        <taxon>Caldithrix</taxon>
    </lineage>
</organism>
<dbReference type="EMBL" id="DRQG01000131">
    <property type="protein sequence ID" value="HGY56788.1"/>
    <property type="molecule type" value="Genomic_DNA"/>
</dbReference>
<dbReference type="AlphaFoldDB" id="A0A7V4U332"/>
<protein>
    <recommendedName>
        <fullName evidence="3">Outer membrane protein beta-barrel domain-containing protein</fullName>
    </recommendedName>
</protein>
<reference evidence="4" key="1">
    <citation type="journal article" date="2020" name="mSystems">
        <title>Genome- and Community-Level Interaction Insights into Carbon Utilization and Element Cycling Functions of Hydrothermarchaeota in Hydrothermal Sediment.</title>
        <authorList>
            <person name="Zhou Z."/>
            <person name="Liu Y."/>
            <person name="Xu W."/>
            <person name="Pan J."/>
            <person name="Luo Z.H."/>
            <person name="Li M."/>
        </authorList>
    </citation>
    <scope>NUCLEOTIDE SEQUENCE [LARGE SCALE GENOMIC DNA]</scope>
    <source>
        <strain evidence="4">HyVt-577</strain>
    </source>
</reference>
<dbReference type="InterPro" id="IPR027385">
    <property type="entry name" value="Beta-barrel_OMP"/>
</dbReference>